<dbReference type="InterPro" id="IPR006175">
    <property type="entry name" value="YjgF/YER057c/UK114"/>
</dbReference>
<protein>
    <submittedName>
        <fullName evidence="2">Putative translation initiation inhibitor, yjgF family</fullName>
    </submittedName>
</protein>
<accession>A9BEI2</accession>
<dbReference type="Pfam" id="PF01042">
    <property type="entry name" value="Ribonuc_L-PSP"/>
    <property type="match status" value="1"/>
</dbReference>
<evidence type="ECO:0000313" key="2">
    <source>
        <dbReference type="EMBL" id="ABX08492.1"/>
    </source>
</evidence>
<dbReference type="RefSeq" id="WP_012195114.1">
    <property type="nucleotide sequence ID" value="NC_009976.1"/>
</dbReference>
<dbReference type="GO" id="GO:0019239">
    <property type="term" value="F:deaminase activity"/>
    <property type="evidence" value="ECO:0007669"/>
    <property type="project" value="TreeGrafter"/>
</dbReference>
<dbReference type="PANTHER" id="PTHR11803:SF58">
    <property type="entry name" value="PROTEIN HMF1-RELATED"/>
    <property type="match status" value="1"/>
</dbReference>
<dbReference type="InterPro" id="IPR019897">
    <property type="entry name" value="RidA_CS"/>
</dbReference>
<dbReference type="eggNOG" id="COG0251">
    <property type="taxonomic scope" value="Bacteria"/>
</dbReference>
<comment type="similarity">
    <text evidence="1">Belongs to the RutC family.</text>
</comment>
<gene>
    <name evidence="2" type="primary">tdcF</name>
    <name evidence="2" type="ordered locus">P9211_05611</name>
</gene>
<dbReference type="SUPFAM" id="SSF55298">
    <property type="entry name" value="YjgF-like"/>
    <property type="match status" value="1"/>
</dbReference>
<dbReference type="Gene3D" id="3.30.1330.40">
    <property type="entry name" value="RutC-like"/>
    <property type="match status" value="1"/>
</dbReference>
<name>A9BEI2_PROM4</name>
<proteinExistence type="inferred from homology"/>
<dbReference type="FunFam" id="3.30.1330.40:FF:000001">
    <property type="entry name" value="L-PSP family endoribonuclease"/>
    <property type="match status" value="1"/>
</dbReference>
<organism evidence="2 3">
    <name type="scientific">Prochlorococcus marinus (strain MIT 9211)</name>
    <dbReference type="NCBI Taxonomy" id="93059"/>
    <lineage>
        <taxon>Bacteria</taxon>
        <taxon>Bacillati</taxon>
        <taxon>Cyanobacteriota</taxon>
        <taxon>Cyanophyceae</taxon>
        <taxon>Synechococcales</taxon>
        <taxon>Prochlorococcaceae</taxon>
        <taxon>Prochlorococcus</taxon>
    </lineage>
</organism>
<dbReference type="AlphaFoldDB" id="A9BEI2"/>
<keyword evidence="3" id="KW-1185">Reference proteome</keyword>
<dbReference type="KEGG" id="pmj:P9211_05611"/>
<dbReference type="GO" id="GO:0005829">
    <property type="term" value="C:cytosol"/>
    <property type="evidence" value="ECO:0007669"/>
    <property type="project" value="TreeGrafter"/>
</dbReference>
<dbReference type="OrthoDB" id="9803101at2"/>
<dbReference type="EMBL" id="CP000878">
    <property type="protein sequence ID" value="ABX08492.1"/>
    <property type="molecule type" value="Genomic_DNA"/>
</dbReference>
<evidence type="ECO:0000313" key="3">
    <source>
        <dbReference type="Proteomes" id="UP000000788"/>
    </source>
</evidence>
<dbReference type="InterPro" id="IPR035959">
    <property type="entry name" value="RutC-like_sf"/>
</dbReference>
<dbReference type="CDD" id="cd00448">
    <property type="entry name" value="YjgF_YER057c_UK114_family"/>
    <property type="match status" value="1"/>
</dbReference>
<evidence type="ECO:0000256" key="1">
    <source>
        <dbReference type="ARBA" id="ARBA00010552"/>
    </source>
</evidence>
<dbReference type="Proteomes" id="UP000000788">
    <property type="component" value="Chromosome"/>
</dbReference>
<dbReference type="STRING" id="93059.P9211_05611"/>
<sequence length="132" mass="14031">MTLPSKRAVETKFAPSPVGPYSQAVIAGGWLFCSGQIGLDASTGLIVGEGDIEAETRQVIKNLLAVLHASNAKASQVIKTNIYLINLKDFELVNKIYAEVFSQEISPARACVEVSGLPKGALVEIDCVAWLG</sequence>
<dbReference type="PANTHER" id="PTHR11803">
    <property type="entry name" value="2-IMINOBUTANOATE/2-IMINOPROPANOATE DEAMINASE RIDA"/>
    <property type="match status" value="1"/>
</dbReference>
<dbReference type="NCBIfam" id="TIGR00004">
    <property type="entry name" value="Rid family detoxifying hydrolase"/>
    <property type="match status" value="1"/>
</dbReference>
<reference evidence="2 3" key="1">
    <citation type="journal article" date="2007" name="PLoS Genet.">
        <title>Patterns and implications of gene gain and loss in the evolution of Prochlorococcus.</title>
        <authorList>
            <person name="Kettler G.C."/>
            <person name="Martiny A.C."/>
            <person name="Huang K."/>
            <person name="Zucker J."/>
            <person name="Coleman M.L."/>
            <person name="Rodrigue S."/>
            <person name="Chen F."/>
            <person name="Lapidus A."/>
            <person name="Ferriera S."/>
            <person name="Johnson J."/>
            <person name="Steglich C."/>
            <person name="Church G.M."/>
            <person name="Richardson P."/>
            <person name="Chisholm S.W."/>
        </authorList>
    </citation>
    <scope>NUCLEOTIDE SEQUENCE [LARGE SCALE GENOMIC DNA]</scope>
    <source>
        <strain evidence="3">MIT 9211</strain>
    </source>
</reference>
<dbReference type="PROSITE" id="PS01094">
    <property type="entry name" value="UPF0076"/>
    <property type="match status" value="1"/>
</dbReference>
<dbReference type="HOGENOM" id="CLU_100715_7_1_3"/>
<dbReference type="InterPro" id="IPR006056">
    <property type="entry name" value="RidA"/>
</dbReference>